<dbReference type="eggNOG" id="COG1026">
    <property type="taxonomic scope" value="Bacteria"/>
</dbReference>
<dbReference type="Proteomes" id="UP000036923">
    <property type="component" value="Unassembled WGS sequence"/>
</dbReference>
<dbReference type="STRING" id="398512.Bccel_4205"/>
<dbReference type="InterPro" id="IPR011249">
    <property type="entry name" value="Metalloenz_LuxS/M16"/>
</dbReference>
<gene>
    <name evidence="2" type="ORF">Bccel_4205</name>
</gene>
<dbReference type="GO" id="GO:0046872">
    <property type="term" value="F:metal ion binding"/>
    <property type="evidence" value="ECO:0007669"/>
    <property type="project" value="InterPro"/>
</dbReference>
<comment type="caution">
    <text evidence="2">The sequence shown here is derived from an EMBL/GenBank/DDBJ whole genome shotgun (WGS) entry which is preliminary data.</text>
</comment>
<dbReference type="GO" id="GO:0016485">
    <property type="term" value="P:protein processing"/>
    <property type="evidence" value="ECO:0007669"/>
    <property type="project" value="TreeGrafter"/>
</dbReference>
<keyword evidence="3" id="KW-1185">Reference proteome</keyword>
<feature type="domain" description="Peptidase M16C associated" evidence="1">
    <location>
        <begin position="432"/>
        <end position="675"/>
    </location>
</feature>
<dbReference type="OrthoDB" id="9762027at2"/>
<sequence>MKKYELILDLYNEMPHINAICAKYVCGLGTNVILVKKDDAEDIEINISINTPVNNNKGISHIVEHCVSNELYKLKKDHDLYYQKQSTYIDKTLYKFGFHQSNTKYIYDILNAIFNSQIDELDFMRQGWRYEFNDKTGKLIINGVVYNEMKDVFNSPIASITKYIPSSLYKNSHYGYISGGIPDEIISLEYKEADLYYKEFYNINNSTIIVIGNFDLNVMRNYFQKIILKIYENNPKSYEKKGIKVEVQRNDLQMAYQAFNKKDLMDKYFISVNFSVKKPEDIFEYGIYNIIQSYFNKNKINSKEYNVKNLKVITKFNNGMPKPYFSFIMAGNDIINRDLMLKLIKEEMIKLTKHCMNKIFEEDIISKGNCNLSKLEFCNRILEATLYGLNSFAYLVDFKEKYENSESFLSTQISSFICRNFIENKNYSFIVLIPEKGLIYRKEQDLNRKLSEKLSSITKEEFQKIKDIKKELLKEDNTLVNFHNSRDLSFSKCDDRFSTDNYCLDKQNINSITVYNYYSDIDNNNYINFYFDLSKINPKYIKYITLLSLILFDIPEVEHYIKRNKMEIFCYMLPLINPKDNIFINSKFVIKGSSDKNKKEEIFKFVSDLKKIVDLKKNSSIIGEILREVKNNFEDNIHVKVHKTIVSRITAYFSVEGYENDNIEGILFYKFIDRICKNYDEMQQDVIENLEYVFEYLFNSNNLTISVYSNNSEEMSCIIDKYYNSKIKRDLRDSYKLDKLIPKNEGIIIPSNVNYVIQGFDFSILGYEYDGATRCNMKSIA</sequence>
<dbReference type="EMBL" id="LGTC01000001">
    <property type="protein sequence ID" value="KNY28931.1"/>
    <property type="molecule type" value="Genomic_DNA"/>
</dbReference>
<dbReference type="InterPro" id="IPR013578">
    <property type="entry name" value="Peptidase_M16C_assoc"/>
</dbReference>
<dbReference type="RefSeq" id="WP_036937499.1">
    <property type="nucleotide sequence ID" value="NZ_JQKC01000005.1"/>
</dbReference>
<dbReference type="PANTHER" id="PTHR43016:SF13">
    <property type="entry name" value="PRESEQUENCE PROTEASE, MITOCHONDRIAL"/>
    <property type="match status" value="1"/>
</dbReference>
<proteinExistence type="predicted"/>
<dbReference type="GO" id="GO:0004222">
    <property type="term" value="F:metalloendopeptidase activity"/>
    <property type="evidence" value="ECO:0007669"/>
    <property type="project" value="TreeGrafter"/>
</dbReference>
<protein>
    <submittedName>
        <fullName evidence="2">Peptidase M16C associated domain protein</fullName>
    </submittedName>
</protein>
<dbReference type="Gene3D" id="3.30.830.10">
    <property type="entry name" value="Metalloenzyme, LuxS/M16 peptidase-like"/>
    <property type="match status" value="3"/>
</dbReference>
<evidence type="ECO:0000313" key="2">
    <source>
        <dbReference type="EMBL" id="KNY28931.1"/>
    </source>
</evidence>
<dbReference type="AlphaFoldDB" id="A0A0L6JSV7"/>
<dbReference type="Pfam" id="PF08367">
    <property type="entry name" value="M16C_assoc"/>
    <property type="match status" value="1"/>
</dbReference>
<evidence type="ECO:0000313" key="3">
    <source>
        <dbReference type="Proteomes" id="UP000036923"/>
    </source>
</evidence>
<dbReference type="SMART" id="SM01264">
    <property type="entry name" value="M16C_associated"/>
    <property type="match status" value="1"/>
</dbReference>
<dbReference type="SUPFAM" id="SSF63411">
    <property type="entry name" value="LuxS/MPP-like metallohydrolase"/>
    <property type="match status" value="3"/>
</dbReference>
<accession>A0A0L6JSV7</accession>
<dbReference type="PANTHER" id="PTHR43016">
    <property type="entry name" value="PRESEQUENCE PROTEASE"/>
    <property type="match status" value="1"/>
</dbReference>
<name>A0A0L6JSV7_9FIRM</name>
<evidence type="ECO:0000259" key="1">
    <source>
        <dbReference type="SMART" id="SM01264"/>
    </source>
</evidence>
<reference evidence="3" key="1">
    <citation type="submission" date="2015-07" db="EMBL/GenBank/DDBJ databases">
        <title>Near-Complete Genome Sequence of the Cellulolytic Bacterium Bacteroides (Pseudobacteroides) cellulosolvens ATCC 35603.</title>
        <authorList>
            <person name="Dassa B."/>
            <person name="Utturkar S.M."/>
            <person name="Klingeman D.M."/>
            <person name="Hurt R.A."/>
            <person name="Keller M."/>
            <person name="Xu J."/>
            <person name="Reddy Y.H.K."/>
            <person name="Borovok I."/>
            <person name="Grinberg I.R."/>
            <person name="Lamed R."/>
            <person name="Zhivin O."/>
            <person name="Bayer E.A."/>
            <person name="Brown S.D."/>
        </authorList>
    </citation>
    <scope>NUCLEOTIDE SEQUENCE [LARGE SCALE GENOMIC DNA]</scope>
    <source>
        <strain evidence="3">DSM 2933</strain>
    </source>
</reference>
<organism evidence="2 3">
    <name type="scientific">Pseudobacteroides cellulosolvens ATCC 35603 = DSM 2933</name>
    <dbReference type="NCBI Taxonomy" id="398512"/>
    <lineage>
        <taxon>Bacteria</taxon>
        <taxon>Bacillati</taxon>
        <taxon>Bacillota</taxon>
        <taxon>Clostridia</taxon>
        <taxon>Eubacteriales</taxon>
        <taxon>Oscillospiraceae</taxon>
        <taxon>Pseudobacteroides</taxon>
    </lineage>
</organism>